<dbReference type="Pfam" id="PF13549">
    <property type="entry name" value="ATP-grasp_5"/>
    <property type="match status" value="1"/>
</dbReference>
<dbReference type="EMBL" id="BAABBB010000021">
    <property type="protein sequence ID" value="GAA3546904.1"/>
    <property type="molecule type" value="Genomic_DNA"/>
</dbReference>
<dbReference type="InterPro" id="IPR003781">
    <property type="entry name" value="CoA-bd"/>
</dbReference>
<dbReference type="RefSeq" id="WP_218236935.1">
    <property type="nucleotide sequence ID" value="NZ_BAABBB010000021.1"/>
</dbReference>
<organism evidence="2 3">
    <name type="scientific">Nocardioides daeguensis</name>
    <dbReference type="NCBI Taxonomy" id="908359"/>
    <lineage>
        <taxon>Bacteria</taxon>
        <taxon>Bacillati</taxon>
        <taxon>Actinomycetota</taxon>
        <taxon>Actinomycetes</taxon>
        <taxon>Propionibacteriales</taxon>
        <taxon>Nocardioidaceae</taxon>
        <taxon>Nocardioides</taxon>
    </lineage>
</organism>
<evidence type="ECO:0000259" key="1">
    <source>
        <dbReference type="SMART" id="SM00881"/>
    </source>
</evidence>
<dbReference type="SMART" id="SM00881">
    <property type="entry name" value="CoA_binding"/>
    <property type="match status" value="1"/>
</dbReference>
<sequence>MTPPLSGLLNPRTLAVIGASRDPNKYGSWAMQHTVDYGFSGRIYGVNRAATPADRDRRPAPLVSSLHEITGAIDCAMITVPAAAVVTTVEQCAERGVPNVIIPSTGFGESGDEGRRAQDALLAIAREAGMRLLGPNCFGVQSASGRVNLTPWEIPTGPIAVASQSGSVAIALHQQARLVRTGFSTCMGIGNQIDVGFGDALEHFAADDDTRAVGLYVEGMPPKHLERFLAGLDACAAGGKTVAVIKAGRTAESAMVAATHTGSLAGDSKVWLSAVRAHGAICVDSPDVMMDVLQGAVRTPAVGSGVFVIADGGGDTALAADAVATSGFHLAALSPETQERLAPLVPPSAPRVDGLNPLTADTPGGVEDDPHLIARILEVVREDPAVDLMVVSGVFGGYGYLRDRENLTTRDLVAMHNDGGPPVAVHSSYALDDQEPVEALKEGGIAVYPSMARLLAALSPRRVDGSRPAVTTTAVATTTRQMPFEQAAALLTEHGVRAVPSIVVRPGQDPVRAAQAIGFPCVLKLADPDIVHKSDVGGVVLDLADAEAVAIAAKGLREQYPHAPLLVMAMAEPGFELLLGVTRDPLFGPVVIVGRGGIWTEVEDDVALLTTPFTHDDAVRAIESLRCAPMLLGHRGRPVLDIGAVADAAVALATLAHHEQVDAVDLNPVLLHPTGCSVVDVRVMVAVDDTKEATR</sequence>
<evidence type="ECO:0000313" key="3">
    <source>
        <dbReference type="Proteomes" id="UP001500301"/>
    </source>
</evidence>
<gene>
    <name evidence="2" type="ORF">GCM10022263_37530</name>
</gene>
<dbReference type="PANTHER" id="PTHR42793">
    <property type="entry name" value="COA BINDING DOMAIN CONTAINING PROTEIN"/>
    <property type="match status" value="1"/>
</dbReference>
<dbReference type="InterPro" id="IPR032875">
    <property type="entry name" value="Succ_CoA_lig_flav_dom"/>
</dbReference>
<feature type="domain" description="CoA-binding" evidence="1">
    <location>
        <begin position="8"/>
        <end position="107"/>
    </location>
</feature>
<keyword evidence="2" id="KW-0436">Ligase</keyword>
<evidence type="ECO:0000313" key="2">
    <source>
        <dbReference type="EMBL" id="GAA3546904.1"/>
    </source>
</evidence>
<proteinExistence type="predicted"/>
<reference evidence="3" key="1">
    <citation type="journal article" date="2019" name="Int. J. Syst. Evol. Microbiol.">
        <title>The Global Catalogue of Microorganisms (GCM) 10K type strain sequencing project: providing services to taxonomists for standard genome sequencing and annotation.</title>
        <authorList>
            <consortium name="The Broad Institute Genomics Platform"/>
            <consortium name="The Broad Institute Genome Sequencing Center for Infectious Disease"/>
            <person name="Wu L."/>
            <person name="Ma J."/>
        </authorList>
    </citation>
    <scope>NUCLEOTIDE SEQUENCE [LARGE SCALE GENOMIC DNA]</scope>
    <source>
        <strain evidence="3">JCM 17460</strain>
    </source>
</reference>
<dbReference type="PANTHER" id="PTHR42793:SF1">
    <property type="entry name" value="PEPTIDYL-LYSINE N-ACETYLTRANSFERASE PATZ"/>
    <property type="match status" value="1"/>
</dbReference>
<protein>
    <submittedName>
        <fullName evidence="2">Acetate--CoA ligase family protein</fullName>
    </submittedName>
</protein>
<dbReference type="Pfam" id="PF13607">
    <property type="entry name" value="Succ_CoA_lig"/>
    <property type="match status" value="1"/>
</dbReference>
<dbReference type="Proteomes" id="UP001500301">
    <property type="component" value="Unassembled WGS sequence"/>
</dbReference>
<dbReference type="Pfam" id="PF13380">
    <property type="entry name" value="CoA_binding_2"/>
    <property type="match status" value="1"/>
</dbReference>
<name>A0ABP6W939_9ACTN</name>
<keyword evidence="3" id="KW-1185">Reference proteome</keyword>
<dbReference type="GO" id="GO:0016874">
    <property type="term" value="F:ligase activity"/>
    <property type="evidence" value="ECO:0007669"/>
    <property type="project" value="UniProtKB-KW"/>
</dbReference>
<comment type="caution">
    <text evidence="2">The sequence shown here is derived from an EMBL/GenBank/DDBJ whole genome shotgun (WGS) entry which is preliminary data.</text>
</comment>
<accession>A0ABP6W939</accession>